<evidence type="ECO:0000313" key="5">
    <source>
        <dbReference type="Proteomes" id="UP001187682"/>
    </source>
</evidence>
<dbReference type="EMBL" id="ONZQ02000024">
    <property type="protein sequence ID" value="SPO07704.1"/>
    <property type="molecule type" value="Genomic_DNA"/>
</dbReference>
<evidence type="ECO:0000256" key="2">
    <source>
        <dbReference type="RuleBase" id="RU003682"/>
    </source>
</evidence>
<dbReference type="GO" id="GO:0044283">
    <property type="term" value="P:small molecule biosynthetic process"/>
    <property type="evidence" value="ECO:0007669"/>
    <property type="project" value="UniProtKB-ARBA"/>
</dbReference>
<feature type="domain" description="Fe2OG dioxygenase" evidence="3">
    <location>
        <begin position="155"/>
        <end position="258"/>
    </location>
</feature>
<dbReference type="PANTHER" id="PTHR47990">
    <property type="entry name" value="2-OXOGLUTARATE (2OG) AND FE(II)-DEPENDENT OXYGENASE SUPERFAMILY PROTEIN-RELATED"/>
    <property type="match status" value="1"/>
</dbReference>
<dbReference type="InterPro" id="IPR027443">
    <property type="entry name" value="IPNS-like_sf"/>
</dbReference>
<evidence type="ECO:0000256" key="1">
    <source>
        <dbReference type="ARBA" id="ARBA00008056"/>
    </source>
</evidence>
<dbReference type="GO" id="GO:0016491">
    <property type="term" value="F:oxidoreductase activity"/>
    <property type="evidence" value="ECO:0007669"/>
    <property type="project" value="UniProtKB-KW"/>
</dbReference>
<dbReference type="GO" id="GO:0046872">
    <property type="term" value="F:metal ion binding"/>
    <property type="evidence" value="ECO:0007669"/>
    <property type="project" value="UniProtKB-KW"/>
</dbReference>
<reference evidence="4" key="1">
    <citation type="submission" date="2018-03" db="EMBL/GenBank/DDBJ databases">
        <authorList>
            <person name="Guldener U."/>
        </authorList>
    </citation>
    <scope>NUCLEOTIDE SEQUENCE</scope>
</reference>
<name>A0AAE8N8B6_9PEZI</name>
<gene>
    <name evidence="4" type="ORF">DNG_10399</name>
</gene>
<dbReference type="AlphaFoldDB" id="A0AAE8N8B6"/>
<dbReference type="Proteomes" id="UP001187682">
    <property type="component" value="Unassembled WGS sequence"/>
</dbReference>
<dbReference type="PROSITE" id="PS51471">
    <property type="entry name" value="FE2OG_OXY"/>
    <property type="match status" value="1"/>
</dbReference>
<comment type="caution">
    <text evidence="4">The sequence shown here is derived from an EMBL/GenBank/DDBJ whole genome shotgun (WGS) entry which is preliminary data.</text>
</comment>
<dbReference type="SUPFAM" id="SSF51197">
    <property type="entry name" value="Clavaminate synthase-like"/>
    <property type="match status" value="1"/>
</dbReference>
<keyword evidence="5" id="KW-1185">Reference proteome</keyword>
<evidence type="ECO:0000259" key="3">
    <source>
        <dbReference type="PROSITE" id="PS51471"/>
    </source>
</evidence>
<dbReference type="Pfam" id="PF03171">
    <property type="entry name" value="2OG-FeII_Oxy"/>
    <property type="match status" value="1"/>
</dbReference>
<proteinExistence type="inferred from homology"/>
<dbReference type="Pfam" id="PF14226">
    <property type="entry name" value="DIOX_N"/>
    <property type="match status" value="1"/>
</dbReference>
<keyword evidence="2" id="KW-0479">Metal-binding</keyword>
<evidence type="ECO:0000313" key="4">
    <source>
        <dbReference type="EMBL" id="SPO07704.1"/>
    </source>
</evidence>
<comment type="similarity">
    <text evidence="1 2">Belongs to the iron/ascorbate-dependent oxidoreductase family.</text>
</comment>
<organism evidence="4 5">
    <name type="scientific">Cephalotrichum gorgonifer</name>
    <dbReference type="NCBI Taxonomy" id="2041049"/>
    <lineage>
        <taxon>Eukaryota</taxon>
        <taxon>Fungi</taxon>
        <taxon>Dikarya</taxon>
        <taxon>Ascomycota</taxon>
        <taxon>Pezizomycotina</taxon>
        <taxon>Sordariomycetes</taxon>
        <taxon>Hypocreomycetidae</taxon>
        <taxon>Microascales</taxon>
        <taxon>Microascaceae</taxon>
        <taxon>Cephalotrichum</taxon>
    </lineage>
</organism>
<dbReference type="InterPro" id="IPR044861">
    <property type="entry name" value="IPNS-like_FE2OG_OXY"/>
</dbReference>
<sequence>MESSREFPILDFSRYSTDFDGFSKDLFAASNEWGFFILTGHGVEGLERMRDLASQFFDLPMEEKAEKIIDRTLTGYDGKKLTTFAASEGMSFGHPAGGVLKTENLPTWWDSAKRQEVEDFKSGCYDLSIAIMSCFAVQMGRDRSYFTQFHQHKEPGNVLKLIKYPRFKERPTGVPRLSEHTDWGSITFVFTDKAGLEIRDPDDRWFDLPVVPGGVVVNIADALSLWSKKSLKSTMHRIGWNNLDVTTDRTSVVYFTHPNNGAVLTKLDKESSDEPLELTYRDYLKIRSALTYASTRDGGETGDDFEAFDETALNLVKSLRVANSGVLESHRLEVA</sequence>
<accession>A0AAE8N8B6</accession>
<keyword evidence="2" id="KW-0408">Iron</keyword>
<dbReference type="InterPro" id="IPR005123">
    <property type="entry name" value="Oxoglu/Fe-dep_dioxygenase_dom"/>
</dbReference>
<keyword evidence="2" id="KW-0560">Oxidoreductase</keyword>
<dbReference type="Gene3D" id="2.60.120.330">
    <property type="entry name" value="B-lactam Antibiotic, Isopenicillin N Synthase, Chain"/>
    <property type="match status" value="1"/>
</dbReference>
<dbReference type="InterPro" id="IPR050231">
    <property type="entry name" value="Iron_ascorbate_oxido_reductase"/>
</dbReference>
<protein>
    <recommendedName>
        <fullName evidence="3">Fe2OG dioxygenase domain-containing protein</fullName>
    </recommendedName>
</protein>
<dbReference type="InterPro" id="IPR026992">
    <property type="entry name" value="DIOX_N"/>
</dbReference>